<evidence type="ECO:0000256" key="2">
    <source>
        <dbReference type="ARBA" id="ARBA00022553"/>
    </source>
</evidence>
<keyword evidence="6" id="KW-0560">Oxidoreductase</keyword>
<dbReference type="Gene3D" id="6.10.60.10">
    <property type="match status" value="1"/>
</dbReference>
<protein>
    <submittedName>
        <fullName evidence="9">Fatty acid synthase alpha subunit Lsd1</fullName>
        <ecNumber evidence="9">2.3.1.86</ecNumber>
    </submittedName>
</protein>
<dbReference type="InterPro" id="IPR018201">
    <property type="entry name" value="Ketoacyl_synth_AS"/>
</dbReference>
<dbReference type="InterPro" id="IPR014030">
    <property type="entry name" value="Ketoacyl_synth_N"/>
</dbReference>
<dbReference type="InterPro" id="IPR040883">
    <property type="entry name" value="FAS_meander"/>
</dbReference>
<reference evidence="9" key="1">
    <citation type="submission" date="2022-07" db="EMBL/GenBank/DDBJ databases">
        <title>Phylogenomic reconstructions and comparative analyses of Kickxellomycotina fungi.</title>
        <authorList>
            <person name="Reynolds N.K."/>
            <person name="Stajich J.E."/>
            <person name="Barry K."/>
            <person name="Grigoriev I.V."/>
            <person name="Crous P."/>
            <person name="Smith M.E."/>
        </authorList>
    </citation>
    <scope>NUCLEOTIDE SEQUENCE</scope>
    <source>
        <strain evidence="9">BCRC 34297</strain>
    </source>
</reference>
<dbReference type="PROSITE" id="PS50075">
    <property type="entry name" value="CARRIER"/>
    <property type="match status" value="1"/>
</dbReference>
<dbReference type="InterPro" id="IPR003965">
    <property type="entry name" value="Fatty_acid_synthase"/>
</dbReference>
<dbReference type="InterPro" id="IPR016039">
    <property type="entry name" value="Thiolase-like"/>
</dbReference>
<dbReference type="Gene3D" id="3.30.1120.100">
    <property type="match status" value="1"/>
</dbReference>
<dbReference type="Gene3D" id="3.10.129.10">
    <property type="entry name" value="Hotdog Thioesterase"/>
    <property type="match status" value="2"/>
</dbReference>
<keyword evidence="9" id="KW-0012">Acyltransferase</keyword>
<evidence type="ECO:0000259" key="7">
    <source>
        <dbReference type="PROSITE" id="PS50075"/>
    </source>
</evidence>
<dbReference type="GO" id="GO:0016787">
    <property type="term" value="F:hydrolase activity"/>
    <property type="evidence" value="ECO:0007669"/>
    <property type="project" value="UniProtKB-KW"/>
</dbReference>
<dbReference type="Pfam" id="PF18314">
    <property type="entry name" value="FAS_I_H"/>
    <property type="match status" value="1"/>
</dbReference>
<dbReference type="Pfam" id="PF02801">
    <property type="entry name" value="Ketoacyl-synt_C"/>
    <property type="match status" value="1"/>
</dbReference>
<dbReference type="SUPFAM" id="SSF53901">
    <property type="entry name" value="Thiolase-like"/>
    <property type="match status" value="2"/>
</dbReference>
<proteinExistence type="predicted"/>
<dbReference type="EC" id="2.3.1.86" evidence="9"/>
<dbReference type="SUPFAM" id="SSF52151">
    <property type="entry name" value="FabD/lysophospholipase-like"/>
    <property type="match status" value="2"/>
</dbReference>
<dbReference type="Gene3D" id="3.30.70.2430">
    <property type="match status" value="1"/>
</dbReference>
<evidence type="ECO:0000256" key="4">
    <source>
        <dbReference type="ARBA" id="ARBA00022801"/>
    </source>
</evidence>
<dbReference type="Proteomes" id="UP001140011">
    <property type="component" value="Unassembled WGS sequence"/>
</dbReference>
<dbReference type="EMBL" id="JANBUH010000063">
    <property type="protein sequence ID" value="KAJ2755423.1"/>
    <property type="molecule type" value="Genomic_DNA"/>
</dbReference>
<name>A0A9W8LDA1_9FUNG</name>
<dbReference type="SMART" id="SM00827">
    <property type="entry name" value="PKS_AT"/>
    <property type="match status" value="1"/>
</dbReference>
<dbReference type="InterPro" id="IPR020841">
    <property type="entry name" value="PKS_Beta-ketoAc_synthase_dom"/>
</dbReference>
<dbReference type="Gene3D" id="3.30.70.2490">
    <property type="match status" value="1"/>
</dbReference>
<organism evidence="9 10">
    <name type="scientific">Coemansia pectinata</name>
    <dbReference type="NCBI Taxonomy" id="1052879"/>
    <lineage>
        <taxon>Eukaryota</taxon>
        <taxon>Fungi</taxon>
        <taxon>Fungi incertae sedis</taxon>
        <taxon>Zoopagomycota</taxon>
        <taxon>Kickxellomycotina</taxon>
        <taxon>Kickxellomycetes</taxon>
        <taxon>Kickxellales</taxon>
        <taxon>Kickxellaceae</taxon>
        <taxon>Coemansia</taxon>
    </lineage>
</organism>
<dbReference type="Gene3D" id="3.40.47.10">
    <property type="match status" value="1"/>
</dbReference>
<dbReference type="InterPro" id="IPR029069">
    <property type="entry name" value="HotDog_dom_sf"/>
</dbReference>
<dbReference type="GO" id="GO:0019171">
    <property type="term" value="F:(3R)-hydroxyacyl-[acyl-carrier-protein] dehydratase activity"/>
    <property type="evidence" value="ECO:0007669"/>
    <property type="project" value="InterPro"/>
</dbReference>
<dbReference type="Pfam" id="PF08354">
    <property type="entry name" value="Fas1-AflB-like_hel"/>
    <property type="match status" value="1"/>
</dbReference>
<keyword evidence="5" id="KW-0521">NADP</keyword>
<dbReference type="SUPFAM" id="SSF51412">
    <property type="entry name" value="Inosine monophosphate dehydrogenase (IMPDH)"/>
    <property type="match status" value="1"/>
</dbReference>
<dbReference type="SUPFAM" id="SSF54637">
    <property type="entry name" value="Thioesterase/thiol ester dehydrase-isomerase"/>
    <property type="match status" value="1"/>
</dbReference>
<evidence type="ECO:0000256" key="1">
    <source>
        <dbReference type="ARBA" id="ARBA00022450"/>
    </source>
</evidence>
<dbReference type="GO" id="GO:0004318">
    <property type="term" value="F:enoyl-[acyl-carrier-protein] reductase (NADH) activity"/>
    <property type="evidence" value="ECO:0007669"/>
    <property type="project" value="InterPro"/>
</dbReference>
<dbReference type="Gene3D" id="6.10.140.1410">
    <property type="match status" value="1"/>
</dbReference>
<dbReference type="GO" id="GO:0005835">
    <property type="term" value="C:fatty acid synthase complex"/>
    <property type="evidence" value="ECO:0007669"/>
    <property type="project" value="InterPro"/>
</dbReference>
<dbReference type="InterPro" id="IPR041550">
    <property type="entry name" value="FASI_helical"/>
</dbReference>
<dbReference type="InterPro" id="IPR040899">
    <property type="entry name" value="Fas_alpha_ACP"/>
</dbReference>
<dbReference type="GO" id="GO:0004312">
    <property type="term" value="F:fatty acid synthase activity"/>
    <property type="evidence" value="ECO:0007669"/>
    <property type="project" value="InterPro"/>
</dbReference>
<dbReference type="OrthoDB" id="4251012at2759"/>
<dbReference type="Gene3D" id="1.20.930.70">
    <property type="match status" value="1"/>
</dbReference>
<dbReference type="GO" id="GO:0008897">
    <property type="term" value="F:holo-[acyl-carrier-protein] synthase activity"/>
    <property type="evidence" value="ECO:0007669"/>
    <property type="project" value="InterPro"/>
</dbReference>
<evidence type="ECO:0000259" key="8">
    <source>
        <dbReference type="PROSITE" id="PS52004"/>
    </source>
</evidence>
<dbReference type="Pfam" id="PF18325">
    <property type="entry name" value="Fas_alpha_ACP"/>
    <property type="match status" value="1"/>
</dbReference>
<dbReference type="GO" id="GO:0006633">
    <property type="term" value="P:fatty acid biosynthetic process"/>
    <property type="evidence" value="ECO:0007669"/>
    <property type="project" value="InterPro"/>
</dbReference>
<dbReference type="SUPFAM" id="SSF51735">
    <property type="entry name" value="NAD(P)-binding Rossmann-fold domains"/>
    <property type="match status" value="1"/>
</dbReference>
<sequence>MSVSVDDETKGVYVLIHNSCPEFNMIDLYFFQGKVACLTVLKESMQVAVSVELTDMVQALADSFSADSTESLSAIELHAAFIQHCVEFGSSEAALAVFGAFCQPYGTATSDIHVIVQAQGLDEAAARRVLKGYFSAWSIANNHSSSSPLRPAASTPALFATESAGLMAMFGGQRGTDSYLDEAEWLLDVYHPLLIDFVSRMSAFLHRESQDKRVSFVYSKGLDVFNWLTTDSTMPDEQYLLSAPVCQPLFALTQLMHVMVLHKTLGISPGELVKRFKDEQSFFDVGERILGIHLLAGAFPQLQYPCHRVLSEPNSGIESRPMLSVQGITKPVLEKLIAKFNSRQPSPTEHAFLAVVNTVDKFTVASEISSAAKFVEFLRSESADPDKDQSRIPYSLRKPVIISQYTTISVPYHCPLLESAAETAYAMAVEKEWVLRSEDMQIVVRASNDGHDIRTEADLTQYLFGSICVLPVDWPQATQYPGITHIVDFGPDGFSGFGLLAYKNIEGMGIPVICAGALVLRSSKPYLGSKADLYQTDIASVTTVPNWLAEFGPKLVRTAHDDQLHIDTPMSRVLGAPTVMVAGMTPTTANESFVAAINNAGYHVELAGGGISTESDMERKIDNLVKLAKPGQGITLNCIYMNQRMWGFQFPALLRLRAKGVPIAGLCIGGGVPSLDSATTIIDSLRSASIRHVAFKPSTANSIRHVINIAKAHADFPVVLQWTGGRAGGHHSFEDFHQPILETYAVIRACRNIVLIAGSGFGDAEGSLPYLTGDWSINFGRAPMPFDGILLGSRVMVAKEAATSLAVKELIVATPGLSDTEWHKTYDGPSGGVMTLTSEYGELNHTIVNRAIVLVNDLTSNILSQPREKHAALLLARKDEIIARLNSDYCRPWFGRKADDRVVDLEEMTYAEVISRLVELMYVKHQQRWIHESYRRVVLDFVARAECRLGMDLPAMSVMPELEETPPAELVQSFTDRYPAAESQLLHSEDIQFFVGICKRRGQKPVPFIVALDADFSVSFTKDSIWQSDDLDTVVEQDAQRVMIQQGPVAARYSNVVDEPVKAILDGVYHGHIAALLSRDYDGDVANVPVAEYIGSQPGAVALAANVSVQETDSKRMYQLPDTQNQLPNLSVWLDALAGPTKSWLRALLIAPVIVEGSSYVDNYVPRALRPRSGQVVTVLADGLQPQSLEIVDNSGTLVLKIECSPDSNIELNIYHSAASGTTSMCYLFVYRPEQPLTPIHFVTEGHGVRMRKLCMDTWIDNADVPTDSSDLIDTDCRFHSEGFVITKEHVRAFCQNVGNRSKHYSQEVGGELFAPMDFMCVSISPNVMRVLASAAVTNNLLKILHLYNKYQIVDGAEMLKVGESVRSELVIAGLVNTPIGRRVKLFISLYRCDQKIATIESAFLYRDDFIDIDKTFDHISDQRFIIQLATVDDIAALEAKEWFVYCENISAPVSPGSKVEFRLDSKYRFKSESVYSSISTTGRAFIKTLSGQSVHVADVVFECGVSAEDPVIEYLRRHEADSDSLPFDHDGFPLVSLDETQQPQVTVPDSNWEYSRLSADGNPMHINSYMADLLGLPGPVTHGLWTCASTRAMVECYAADDEPERIRMYQANFVGMVLPRDKLRTELFHVGMKSGRMLVKGITSKVSGGPVLECTAEIEQPAMAYVFTGQGSQEVGMGMELYKNSAAARDVWDRADRHMVAKYGVSLLKIVRTNPNEMTVHFGGRKGEAIQRNYMSLTRRSNIDKDKVVQLFPEITLDSPCYTHRSPTGLLNSTQFTQVALVTFAMAAVADMHANSLIQKDAAFAGHSLGEYSALMAISSLFTPEGVLDIGFFRGMLMQLATERDVQGRSLYGMVAVDPSRVGRGVDDNMLTLTVNAICEHSNGLLEVVNYNVRGLQYVVAGTLHQLAVLRLVLDGVARLGAPTDGDWQAHIAQIVSDVLAKPMDSKPVRGRATIPLPGIDVPFHSRQLLPGVDEFRSLLQDKIRPENIDYSTLHLRYIPNLTAVPFEVSREYFSLVHSITESPVAASVLDTWTDATMDNDGDIARLAVALLIELLAYQFASPVQWIDTQDVLLGKLGVRRLVEVGVSPVLSGMATKTLKSETFADKRVDVLHIERDRDAIYYTQQRPEVTESTPSAIPAQPEQPTLPVATVEVESIAPVVQSSGTAAPLVDIPLRALDVVHTLVAHKLKRSLADVSTAKTIKSLVGGKSTLQNEIVGDLHKEFGSKVPDKAEDLSLQDLATAIGTFGGSLGKYTQAHLARLFSNKMPGGFSLSLARSALQSAYGLGPQRQDALLLSALAMEPSSRLSSDADAKSWLGTVAQAYAAKAGISYSTTSAGSSSGQAGAPVISSAEMEKMQQKQHEHIRQQIQVLARYAGMDLREGTRLAEDEQAKAAKLQTKLDKISAEFGDELIDGAQPLFDTRKARRFDSSWNWVRQEAYELIQQAIAGCADGSTNAAAVVDEAALQRLKNRSSPGLLQMLAGSLSILQAANDDSLEPVIRLVSELRDSCTQSLTQSSVYRELSAPTGPQVDIGPDGTVTYSEVPRPDEPSFVDFVEHMRQPTAQDMPPFIHLKKKSTGSAWSYCTELSTTYYEGLSEICDSGLSFAGKTALVTGCGRGSIGASIVCSLLSGGAKVIATTSSYNRKTTLFFEDMYRTHGARGSELIVVPFNQGSTGDIKQLVDYIYSDSGVAKGLGWDLDYVIPFAAVSDVGGFATNLGSHSEFAQRVLLTNVIRLLGNIKDTKERLGYETRPSLVVLPLSPNHGNFGGDGLYGECKIGLETAFNRWKSESWQDYLSIAGAVIGWTRGTGLMSGNNLVAQDIERLGVRTFSTREMAFNILGLLNVGIRNIAYRRPIWADLNGGMGDIEDIGDVVSKARQVIQRKSSLLQALSREAVFDYAAQRPEPVVSSVLAHDATPLAKHKHHFPAPRHYDQLQHLRRLQGMVNLDKVVVVTGYGEVSSYGNAETRWEMEAYGEFSLEGCIELAWIMGLIKHFNGTLKATGAMYVGWVDGKTEEPIRDIDIKPRYEEYILAHTGIRLIEPELAYGYDPNKRTILREIQIEHDMEPFEATADEAATFKAQNGSNVDIWETSSGGSWSVKFLKGALIRVPMALQANRLVAALVPTGWSPAIYGIPDDLAKQVDPVTCYALVATVEALVRSGITDPYELYQYFHVSEVGNTTGSGLGGTRSIQDMFKSRFLDKGLKNDVLQETFISTVQAWVNMLLMSSSGPVKPAVGACATTVLSIDTAIETIQSGKAKVMIAGSVDDFTEETTVEFANMGATSNSVEEFARGRTPAEMCRPCTSTRNGFMESHGAGIVTLMSASAAIEFGAPIYGIIAMSGTATDKQGQSVPAPGKGVLTSAREACDNSPPSRLLNFDYRRRQLQRQLSALEAWKQEELADLADMVDGPSDTVELSAMSYAKQVEDEYVQQRRSLQDVWGNEFWKGKSDLSPLRGSLAVWGLTADDIGLASFHGTSTVANDKNESDVLNTQLKHLGRTPGHVVPVVCQKWLTGHPKGPAASFMLNGVIQSLRTGLIPGNRNADNIGKELEANEYALYLSKSIQTSGIKASLIKSFGFGQVGGELLVVHPDYLLATLTQEQLDKYNVKLQQRDAKSERYWQDTLVSNHPFVQVKSHPPYTAEQEKSVYLNPLARAKYDSKSGEYRF</sequence>
<dbReference type="InterPro" id="IPR050830">
    <property type="entry name" value="Fungal_FAS"/>
</dbReference>
<dbReference type="CDD" id="cd08950">
    <property type="entry name" value="KR_fFAS_SDR_c_like"/>
    <property type="match status" value="1"/>
</dbReference>
<dbReference type="PROSITE" id="PS00606">
    <property type="entry name" value="KS3_1"/>
    <property type="match status" value="1"/>
</dbReference>
<gene>
    <name evidence="9" type="primary">fas2_6</name>
    <name evidence="9" type="ORF">GGI19_001665</name>
</gene>
<dbReference type="GO" id="GO:0004321">
    <property type="term" value="F:fatty-acyl-CoA synthase activity"/>
    <property type="evidence" value="ECO:0007669"/>
    <property type="project" value="UniProtKB-EC"/>
</dbReference>
<evidence type="ECO:0000256" key="3">
    <source>
        <dbReference type="ARBA" id="ARBA00022679"/>
    </source>
</evidence>
<dbReference type="Gene3D" id="3.40.366.10">
    <property type="entry name" value="Malonyl-Coenzyme A Acyl Carrier Protein, domain 2"/>
    <property type="match status" value="3"/>
</dbReference>
<dbReference type="Pfam" id="PF00109">
    <property type="entry name" value="ketoacyl-synt"/>
    <property type="match status" value="1"/>
</dbReference>
<dbReference type="InterPro" id="IPR016035">
    <property type="entry name" value="Acyl_Trfase/lysoPLipase"/>
</dbReference>
<keyword evidence="3 9" id="KW-0808">Transferase</keyword>
<comment type="caution">
    <text evidence="9">The sequence shown here is derived from an EMBL/GenBank/DDBJ whole genome shotgun (WGS) entry which is preliminary data.</text>
</comment>
<dbReference type="GO" id="GO:0004315">
    <property type="term" value="F:3-oxoacyl-[acyl-carrier-protein] synthase activity"/>
    <property type="evidence" value="ECO:0007669"/>
    <property type="project" value="InterPro"/>
</dbReference>
<dbReference type="InterPro" id="IPR036291">
    <property type="entry name" value="NAD(P)-bd_dom_sf"/>
</dbReference>
<dbReference type="InterPro" id="IPR039569">
    <property type="entry name" value="FAS1-like_DH_region"/>
</dbReference>
<dbReference type="Pfam" id="PF13452">
    <property type="entry name" value="FAS1_DH_region"/>
    <property type="match status" value="1"/>
</dbReference>
<dbReference type="InterPro" id="IPR014031">
    <property type="entry name" value="Ketoacyl_synth_C"/>
</dbReference>
<evidence type="ECO:0000256" key="5">
    <source>
        <dbReference type="ARBA" id="ARBA00022857"/>
    </source>
</evidence>
<feature type="domain" description="Ketosynthase family 3 (KS3)" evidence="8">
    <location>
        <begin position="3066"/>
        <end position="3590"/>
    </location>
</feature>
<dbReference type="InterPro" id="IPR002539">
    <property type="entry name" value="MaoC-like_dom"/>
</dbReference>
<dbReference type="InterPro" id="IPR013785">
    <property type="entry name" value="Aldolase_TIM"/>
</dbReference>
<evidence type="ECO:0000313" key="9">
    <source>
        <dbReference type="EMBL" id="KAJ2755423.1"/>
    </source>
</evidence>
<dbReference type="InterPro" id="IPR013565">
    <property type="entry name" value="Fas1/AflB-like_central"/>
</dbReference>
<dbReference type="Gene3D" id="3.30.70.3320">
    <property type="match status" value="1"/>
</dbReference>
<dbReference type="Gene3D" id="3.40.50.720">
    <property type="entry name" value="NAD(P)-binding Rossmann-like Domain"/>
    <property type="match status" value="2"/>
</dbReference>
<dbReference type="InterPro" id="IPR047224">
    <property type="entry name" value="FAS_alpha_su_C"/>
</dbReference>
<dbReference type="Pfam" id="PF17951">
    <property type="entry name" value="FAS_meander"/>
    <property type="match status" value="1"/>
</dbReference>
<dbReference type="Pfam" id="PF01575">
    <property type="entry name" value="MaoC_dehydratas"/>
    <property type="match status" value="1"/>
</dbReference>
<dbReference type="InterPro" id="IPR001227">
    <property type="entry name" value="Ac_transferase_dom_sf"/>
</dbReference>
<dbReference type="Pfam" id="PF22235">
    <property type="entry name" value="FAS1_thioest_ins"/>
    <property type="match status" value="1"/>
</dbReference>
<evidence type="ECO:0000256" key="6">
    <source>
        <dbReference type="ARBA" id="ARBA00023002"/>
    </source>
</evidence>
<dbReference type="InterPro" id="IPR014043">
    <property type="entry name" value="Acyl_transferase_dom"/>
</dbReference>
<dbReference type="Gene3D" id="3.90.25.70">
    <property type="match status" value="1"/>
</dbReference>
<dbReference type="Gene3D" id="6.10.250.1930">
    <property type="match status" value="1"/>
</dbReference>
<evidence type="ECO:0000313" key="10">
    <source>
        <dbReference type="Proteomes" id="UP001140011"/>
    </source>
</evidence>
<dbReference type="Gene3D" id="3.20.20.70">
    <property type="entry name" value="Aldolase class I"/>
    <property type="match status" value="1"/>
</dbReference>
<dbReference type="PROSITE" id="PS52004">
    <property type="entry name" value="KS3_2"/>
    <property type="match status" value="1"/>
</dbReference>
<dbReference type="CDD" id="cd00828">
    <property type="entry name" value="elong_cond_enzymes"/>
    <property type="match status" value="1"/>
</dbReference>
<keyword evidence="4" id="KW-0378">Hydrolase</keyword>
<dbReference type="FunFam" id="3.90.25.70:FF:000001">
    <property type="entry name" value="Fatty acid synthase subunit alpha"/>
    <property type="match status" value="1"/>
</dbReference>
<dbReference type="FunFam" id="1.20.930.70:FF:000001">
    <property type="entry name" value="Fatty acid synthase beta subunit dehydratase"/>
    <property type="match status" value="1"/>
</dbReference>
<dbReference type="Pfam" id="PF00698">
    <property type="entry name" value="Acyl_transf_1"/>
    <property type="match status" value="1"/>
</dbReference>
<dbReference type="PANTHER" id="PTHR10982">
    <property type="entry name" value="MALONYL COA-ACYL CARRIER PROTEIN TRANSACYLASE"/>
    <property type="match status" value="1"/>
</dbReference>
<keyword evidence="2" id="KW-0597">Phosphoprotein</keyword>
<keyword evidence="1" id="KW-0596">Phosphopantetheine</keyword>
<dbReference type="FunFam" id="3.20.20.70:FF:000078">
    <property type="entry name" value="Fatty acid synthase beta subunit dehydratase"/>
    <property type="match status" value="1"/>
</dbReference>
<feature type="domain" description="Carrier" evidence="7">
    <location>
        <begin position="2176"/>
        <end position="2252"/>
    </location>
</feature>
<keyword evidence="10" id="KW-1185">Reference proteome</keyword>
<dbReference type="PRINTS" id="PR01483">
    <property type="entry name" value="FASYNTHASE"/>
</dbReference>
<accession>A0A9W8LDA1</accession>
<dbReference type="InterPro" id="IPR009081">
    <property type="entry name" value="PP-bd_ACP"/>
</dbReference>
<dbReference type="Gene3D" id="6.10.140.1400">
    <property type="match status" value="1"/>
</dbReference>
<dbReference type="PANTHER" id="PTHR10982:SF21">
    <property type="entry name" value="FATTY ACID SYNTHASE SUBUNIT BETA"/>
    <property type="match status" value="1"/>
</dbReference>